<sequence length="68" mass="7631">MNERIKQLAEQCRIETYGVNGELLEFGFDAEKFAELIVRECALTAGLMEHEGRKGIGAQILDNFGVKE</sequence>
<protein>
    <submittedName>
        <fullName evidence="1">Uncharacterized protein</fullName>
    </submittedName>
</protein>
<accession>A0A6J5T1J9</accession>
<name>A0A6J5T1J9_9CAUD</name>
<evidence type="ECO:0000313" key="1">
    <source>
        <dbReference type="EMBL" id="CAB4221379.1"/>
    </source>
</evidence>
<proteinExistence type="predicted"/>
<gene>
    <name evidence="1" type="ORF">UFOVP1636_276</name>
</gene>
<organism evidence="1">
    <name type="scientific">uncultured Caudovirales phage</name>
    <dbReference type="NCBI Taxonomy" id="2100421"/>
    <lineage>
        <taxon>Viruses</taxon>
        <taxon>Duplodnaviria</taxon>
        <taxon>Heunggongvirae</taxon>
        <taxon>Uroviricota</taxon>
        <taxon>Caudoviricetes</taxon>
        <taxon>Peduoviridae</taxon>
        <taxon>Maltschvirus</taxon>
        <taxon>Maltschvirus maltsch</taxon>
    </lineage>
</organism>
<reference evidence="1" key="1">
    <citation type="submission" date="2020-05" db="EMBL/GenBank/DDBJ databases">
        <authorList>
            <person name="Chiriac C."/>
            <person name="Salcher M."/>
            <person name="Ghai R."/>
            <person name="Kavagutti S V."/>
        </authorList>
    </citation>
    <scope>NUCLEOTIDE SEQUENCE</scope>
</reference>
<dbReference type="EMBL" id="LR797503">
    <property type="protein sequence ID" value="CAB4221379.1"/>
    <property type="molecule type" value="Genomic_DNA"/>
</dbReference>